<feature type="compositionally biased region" description="Basic and acidic residues" evidence="1">
    <location>
        <begin position="15"/>
        <end position="28"/>
    </location>
</feature>
<comment type="caution">
    <text evidence="2">The sequence shown here is derived from an EMBL/GenBank/DDBJ whole genome shotgun (WGS) entry which is preliminary data.</text>
</comment>
<sequence>MDCSARVSSQEEDLVERSTKKVKTRDEVDLNQPGESMDISDGVAATERIVKKVTYKDSLLTISGPRLEERETNQEAIYLEGGSRFNALYEEGNLSHENPNEKKENGLKENGPLFVKAQGGDPEVEAMELMMLESMRCLQQEQTEAYLAMKEPGKSIDRNLVRTNLPKRRMTESSTSGGVMMEQTMISQPSKPPDGQVIILPTLKNKEGSLSRDRSGLKQKANSQR</sequence>
<feature type="region of interest" description="Disordered" evidence="1">
    <location>
        <begin position="1"/>
        <end position="39"/>
    </location>
</feature>
<evidence type="ECO:0000313" key="3">
    <source>
        <dbReference type="Proteomes" id="UP000289738"/>
    </source>
</evidence>
<organism evidence="2 3">
    <name type="scientific">Arachis hypogaea</name>
    <name type="common">Peanut</name>
    <dbReference type="NCBI Taxonomy" id="3818"/>
    <lineage>
        <taxon>Eukaryota</taxon>
        <taxon>Viridiplantae</taxon>
        <taxon>Streptophyta</taxon>
        <taxon>Embryophyta</taxon>
        <taxon>Tracheophyta</taxon>
        <taxon>Spermatophyta</taxon>
        <taxon>Magnoliopsida</taxon>
        <taxon>eudicotyledons</taxon>
        <taxon>Gunneridae</taxon>
        <taxon>Pentapetalae</taxon>
        <taxon>rosids</taxon>
        <taxon>fabids</taxon>
        <taxon>Fabales</taxon>
        <taxon>Fabaceae</taxon>
        <taxon>Papilionoideae</taxon>
        <taxon>50 kb inversion clade</taxon>
        <taxon>dalbergioids sensu lato</taxon>
        <taxon>Dalbergieae</taxon>
        <taxon>Pterocarpus clade</taxon>
        <taxon>Arachis</taxon>
    </lineage>
</organism>
<keyword evidence="3" id="KW-1185">Reference proteome</keyword>
<protein>
    <submittedName>
        <fullName evidence="2">Uncharacterized protein</fullName>
    </submittedName>
</protein>
<name>A0A445BV97_ARAHY</name>
<feature type="region of interest" description="Disordered" evidence="1">
    <location>
        <begin position="169"/>
        <end position="225"/>
    </location>
</feature>
<proteinExistence type="predicted"/>
<evidence type="ECO:0000256" key="1">
    <source>
        <dbReference type="SAM" id="MobiDB-lite"/>
    </source>
</evidence>
<dbReference type="Proteomes" id="UP000289738">
    <property type="component" value="Chromosome A08"/>
</dbReference>
<feature type="compositionally biased region" description="Basic and acidic residues" evidence="1">
    <location>
        <begin position="204"/>
        <end position="216"/>
    </location>
</feature>
<reference evidence="2 3" key="1">
    <citation type="submission" date="2019-01" db="EMBL/GenBank/DDBJ databases">
        <title>Sequencing of cultivated peanut Arachis hypogaea provides insights into genome evolution and oil improvement.</title>
        <authorList>
            <person name="Chen X."/>
        </authorList>
    </citation>
    <scope>NUCLEOTIDE SEQUENCE [LARGE SCALE GENOMIC DNA]</scope>
    <source>
        <strain evidence="3">cv. Fuhuasheng</strain>
        <tissue evidence="2">Leaves</tissue>
    </source>
</reference>
<dbReference type="AlphaFoldDB" id="A0A445BV97"/>
<gene>
    <name evidence="2" type="ORF">Ahy_A08g038955</name>
</gene>
<dbReference type="EMBL" id="SDMP01000008">
    <property type="protein sequence ID" value="RYR42471.1"/>
    <property type="molecule type" value="Genomic_DNA"/>
</dbReference>
<accession>A0A445BV97</accession>
<evidence type="ECO:0000313" key="2">
    <source>
        <dbReference type="EMBL" id="RYR42471.1"/>
    </source>
</evidence>